<dbReference type="EMBL" id="JABWDY010004134">
    <property type="protein sequence ID" value="KAF5205393.1"/>
    <property type="molecule type" value="Genomic_DNA"/>
</dbReference>
<dbReference type="PANTHER" id="PTHR33740:SF1">
    <property type="entry name" value="SLH DOMAIN PROTEIN"/>
    <property type="match status" value="1"/>
</dbReference>
<sequence length="574" mass="64204">MESSAISPSSSLFLSTNNHHSVLRACDVFSFVGSSSPFLTFGISKQKRVFLSASIAEKKLEVSWLTPDRNDDFGGWAIVETRIDDKMNKNKKKGFYSFFLLGAGVSVVVLVTALAYSSFTTKGLKLKSNGPSNVFQRLLTPFSSVANPSESSDSSTSNADSVGSEPVSEYKEKVETSASESVGKPPRLVNSTVVADSTQEEALLLLKKLKIIDYNVKADELCTRREYARWLTKTNSALERNPKYRISMPPSGSVQAFDDVNTEDPDYTFIQALAEAGIVLSKLSDNNDSSDLDGPEVKGVNFYPESFISRLDLINWKAQLEYSCMPRIQEISTKKVGFMDVSTISQEASSELFMDMLAGDKSILRRVFGQSRRFQPQKPATKAQAAVALTSGRMAEAIHTELLRLEAENVSMLAEMEEIRSELLLRGEIQKFWVEKINEVKSYGHEVARQLNAAISDLEQARKLRDRSHTENLKERAALDCQRKLLVNLKVEVNEMSERLTCERADFAAEQKNLKDMSIEFHTKQDAVVEAKSILEAEKEAIQMLRSWIEDEARRNQARAQVLEKFCRGSSLLL</sequence>
<keyword evidence="4" id="KW-1185">Reference proteome</keyword>
<comment type="caution">
    <text evidence="3">The sequence shown here is derived from an EMBL/GenBank/DDBJ whole genome shotgun (WGS) entry which is preliminary data.</text>
</comment>
<evidence type="ECO:0000256" key="1">
    <source>
        <dbReference type="SAM" id="MobiDB-lite"/>
    </source>
</evidence>
<proteinExistence type="predicted"/>
<dbReference type="AlphaFoldDB" id="A0A7J6X7M7"/>
<dbReference type="OrthoDB" id="1931230at2759"/>
<feature type="region of interest" description="Disordered" evidence="1">
    <location>
        <begin position="145"/>
        <end position="186"/>
    </location>
</feature>
<evidence type="ECO:0000313" key="3">
    <source>
        <dbReference type="EMBL" id="KAF5205393.1"/>
    </source>
</evidence>
<organism evidence="3 4">
    <name type="scientific">Thalictrum thalictroides</name>
    <name type="common">Rue-anemone</name>
    <name type="synonym">Anemone thalictroides</name>
    <dbReference type="NCBI Taxonomy" id="46969"/>
    <lineage>
        <taxon>Eukaryota</taxon>
        <taxon>Viridiplantae</taxon>
        <taxon>Streptophyta</taxon>
        <taxon>Embryophyta</taxon>
        <taxon>Tracheophyta</taxon>
        <taxon>Spermatophyta</taxon>
        <taxon>Magnoliopsida</taxon>
        <taxon>Ranunculales</taxon>
        <taxon>Ranunculaceae</taxon>
        <taxon>Thalictroideae</taxon>
        <taxon>Thalictrum</taxon>
    </lineage>
</organism>
<accession>A0A7J6X7M7</accession>
<name>A0A7J6X7M7_THATH</name>
<dbReference type="Proteomes" id="UP000554482">
    <property type="component" value="Unassembled WGS sequence"/>
</dbReference>
<feature type="compositionally biased region" description="Low complexity" evidence="1">
    <location>
        <begin position="149"/>
        <end position="164"/>
    </location>
</feature>
<protein>
    <submittedName>
        <fullName evidence="3">Oxidoreductase/transition metal ion-binding protein</fullName>
    </submittedName>
</protein>
<keyword evidence="2" id="KW-0812">Transmembrane</keyword>
<evidence type="ECO:0000313" key="4">
    <source>
        <dbReference type="Proteomes" id="UP000554482"/>
    </source>
</evidence>
<gene>
    <name evidence="3" type="ORF">FRX31_005036</name>
</gene>
<dbReference type="PANTHER" id="PTHR33740">
    <property type="entry name" value="GPI-ANCHORED ADHESIN-LIKE PROTEIN"/>
    <property type="match status" value="1"/>
</dbReference>
<keyword evidence="2" id="KW-1133">Transmembrane helix</keyword>
<keyword evidence="2" id="KW-0472">Membrane</keyword>
<evidence type="ECO:0000256" key="2">
    <source>
        <dbReference type="SAM" id="Phobius"/>
    </source>
</evidence>
<reference evidence="3 4" key="1">
    <citation type="submission" date="2020-06" db="EMBL/GenBank/DDBJ databases">
        <title>Transcriptomic and genomic resources for Thalictrum thalictroides and T. hernandezii: Facilitating candidate gene discovery in an emerging model plant lineage.</title>
        <authorList>
            <person name="Arias T."/>
            <person name="Riano-Pachon D.M."/>
            <person name="Di Stilio V.S."/>
        </authorList>
    </citation>
    <scope>NUCLEOTIDE SEQUENCE [LARGE SCALE GENOMIC DNA]</scope>
    <source>
        <strain evidence="4">cv. WT478/WT964</strain>
        <tissue evidence="3">Leaves</tissue>
    </source>
</reference>
<feature type="transmembrane region" description="Helical" evidence="2">
    <location>
        <begin position="95"/>
        <end position="119"/>
    </location>
</feature>